<accession>A0A364XUB0</accession>
<dbReference type="InterPro" id="IPR050879">
    <property type="entry name" value="Acyltransferase_3"/>
</dbReference>
<feature type="domain" description="Acyltransferase 3" evidence="2">
    <location>
        <begin position="20"/>
        <end position="342"/>
    </location>
</feature>
<feature type="transmembrane region" description="Helical" evidence="1">
    <location>
        <begin position="326"/>
        <end position="346"/>
    </location>
</feature>
<feature type="transmembrane region" description="Helical" evidence="1">
    <location>
        <begin position="91"/>
        <end position="108"/>
    </location>
</feature>
<dbReference type="GO" id="GO:0016747">
    <property type="term" value="F:acyltransferase activity, transferring groups other than amino-acyl groups"/>
    <property type="evidence" value="ECO:0007669"/>
    <property type="project" value="InterPro"/>
</dbReference>
<evidence type="ECO:0000256" key="1">
    <source>
        <dbReference type="SAM" id="Phobius"/>
    </source>
</evidence>
<keyword evidence="4" id="KW-1185">Reference proteome</keyword>
<dbReference type="OrthoDB" id="9796461at2"/>
<feature type="transmembrane region" description="Helical" evidence="1">
    <location>
        <begin position="53"/>
        <end position="71"/>
    </location>
</feature>
<keyword evidence="1" id="KW-0812">Transmembrane</keyword>
<sequence length="361" mass="41325">MNSPNSSTMVLETKQHYQVLDGLRGVAAITVVIFHFMEIAIPNPAESFITHAYLAVDFFFCLSGFVIAYAYDNRIQIIGIKSFLKLRLIRLHPLVVIGTIWGMIAFMVDPFSDLFTKYQPLFWPMLITSLLMIPYAVVPERYFNIFHLNPPSWSLFWEYVGSIVYALILVRVGKKVLWTLAIVGAIALFIEAHHATNLGVGWSGDNFWGGGVRAFFPFVAGILVYRSGFVFRSKFGFLLPSLLLMIAFLIPFSTTYNWFVEPLVVILYFPLLLALGAGAVPGHRTEKVCTFFGEISYPLYMIHYPFIWIFFSYVQRYKPSLQEMSIITVAGTLLLIFLSYLVLVFIDKPIRQYLKRKIVLR</sequence>
<proteinExistence type="predicted"/>
<dbReference type="InterPro" id="IPR002656">
    <property type="entry name" value="Acyl_transf_3_dom"/>
</dbReference>
<feature type="transmembrane region" description="Helical" evidence="1">
    <location>
        <begin position="237"/>
        <end position="259"/>
    </location>
</feature>
<feature type="transmembrane region" description="Helical" evidence="1">
    <location>
        <begin position="177"/>
        <end position="195"/>
    </location>
</feature>
<dbReference type="PANTHER" id="PTHR23028:SF134">
    <property type="entry name" value="PUTATIVE (AFU_ORTHOLOGUE AFUA_4G08520)-RELATED"/>
    <property type="match status" value="1"/>
</dbReference>
<evidence type="ECO:0000313" key="4">
    <source>
        <dbReference type="Proteomes" id="UP000251889"/>
    </source>
</evidence>
<dbReference type="AlphaFoldDB" id="A0A364XUB0"/>
<dbReference type="PANTHER" id="PTHR23028">
    <property type="entry name" value="ACETYLTRANSFERASE"/>
    <property type="match status" value="1"/>
</dbReference>
<keyword evidence="3" id="KW-0808">Transferase</keyword>
<keyword evidence="3" id="KW-0012">Acyltransferase</keyword>
<dbReference type="EMBL" id="QMFY01000024">
    <property type="protein sequence ID" value="RAV97925.1"/>
    <property type="molecule type" value="Genomic_DNA"/>
</dbReference>
<evidence type="ECO:0000259" key="2">
    <source>
        <dbReference type="Pfam" id="PF01757"/>
    </source>
</evidence>
<feature type="transmembrane region" description="Helical" evidence="1">
    <location>
        <begin position="150"/>
        <end position="170"/>
    </location>
</feature>
<feature type="transmembrane region" description="Helical" evidence="1">
    <location>
        <begin position="265"/>
        <end position="283"/>
    </location>
</feature>
<reference evidence="3 4" key="1">
    <citation type="submission" date="2018-06" db="EMBL/GenBank/DDBJ databases">
        <title>Chryseolinea flavus sp. nov., a member of the phylum Bacteroidetes isolated from soil.</title>
        <authorList>
            <person name="Li Y."/>
            <person name="Wang J."/>
        </authorList>
    </citation>
    <scope>NUCLEOTIDE SEQUENCE [LARGE SCALE GENOMIC DNA]</scope>
    <source>
        <strain evidence="3 4">SDU1-6</strain>
    </source>
</reference>
<name>A0A364XUB0_9BACT</name>
<gene>
    <name evidence="3" type="ORF">DQQ10_25980</name>
</gene>
<dbReference type="Pfam" id="PF01757">
    <property type="entry name" value="Acyl_transf_3"/>
    <property type="match status" value="1"/>
</dbReference>
<comment type="caution">
    <text evidence="3">The sequence shown here is derived from an EMBL/GenBank/DDBJ whole genome shotgun (WGS) entry which is preliminary data.</text>
</comment>
<protein>
    <submittedName>
        <fullName evidence="3">Acyltransferase</fullName>
    </submittedName>
</protein>
<feature type="transmembrane region" description="Helical" evidence="1">
    <location>
        <begin position="207"/>
        <end position="225"/>
    </location>
</feature>
<feature type="transmembrane region" description="Helical" evidence="1">
    <location>
        <begin position="120"/>
        <end position="138"/>
    </location>
</feature>
<keyword evidence="1" id="KW-0472">Membrane</keyword>
<feature type="transmembrane region" description="Helical" evidence="1">
    <location>
        <begin position="295"/>
        <end position="314"/>
    </location>
</feature>
<keyword evidence="1" id="KW-1133">Transmembrane helix</keyword>
<organism evidence="3 4">
    <name type="scientific">Pseudochryseolinea flava</name>
    <dbReference type="NCBI Taxonomy" id="2059302"/>
    <lineage>
        <taxon>Bacteria</taxon>
        <taxon>Pseudomonadati</taxon>
        <taxon>Bacteroidota</taxon>
        <taxon>Cytophagia</taxon>
        <taxon>Cytophagales</taxon>
        <taxon>Fulvivirgaceae</taxon>
        <taxon>Pseudochryseolinea</taxon>
    </lineage>
</organism>
<evidence type="ECO:0000313" key="3">
    <source>
        <dbReference type="EMBL" id="RAV97925.1"/>
    </source>
</evidence>
<feature type="transmembrane region" description="Helical" evidence="1">
    <location>
        <begin position="22"/>
        <end position="41"/>
    </location>
</feature>
<dbReference type="Proteomes" id="UP000251889">
    <property type="component" value="Unassembled WGS sequence"/>
</dbReference>